<dbReference type="InterPro" id="IPR048300">
    <property type="entry name" value="TACO1_YebC-like_2nd/3rd_dom"/>
</dbReference>
<sequence length="250" mass="27822">MAGHSQFKNIMHRKNAQDSKRAKLFTKLVREIISSVRAGQADPNFNPRLRAAISAARANNLPKDRIDNAIKKGSTVGEGDNYEEIRYEAYAPGGVAFIVEALTDNRNRTASDVRSTFTKRGGALGETGSVNFMFERIGLIEYPASVSSEDEMFETALEAGADSCESDEFSHVIHCNPDSFNEVRDVLTKKFGDAQVSRLSWLAKDHIEIDDIERAESLMKLIDTLEDSDDVQFVCGNYQFSDEVLKKLEG</sequence>
<dbReference type="Pfam" id="PF01709">
    <property type="entry name" value="Transcrip_reg"/>
    <property type="match status" value="1"/>
</dbReference>
<dbReference type="AlphaFoldDB" id="A0A0F5MMX2"/>
<dbReference type="EMBL" id="JYHA01000127">
    <property type="protein sequence ID" value="KKB96145.1"/>
    <property type="molecule type" value="Genomic_DNA"/>
</dbReference>
<keyword evidence="3 4" id="KW-0804">Transcription</keyword>
<evidence type="ECO:0000256" key="3">
    <source>
        <dbReference type="ARBA" id="ARBA00023163"/>
    </source>
</evidence>
<dbReference type="Proteomes" id="UP000033358">
    <property type="component" value="Unassembled WGS sequence"/>
</dbReference>
<keyword evidence="8" id="KW-1185">Reference proteome</keyword>
<feature type="domain" description="TACO1/YebC-like second and third" evidence="5">
    <location>
        <begin position="82"/>
        <end position="237"/>
    </location>
</feature>
<organism evidence="7 8">
    <name type="scientific">Candidatus Arcanibacter lacustris</name>
    <dbReference type="NCBI Taxonomy" id="1607817"/>
    <lineage>
        <taxon>Bacteria</taxon>
        <taxon>Pseudomonadati</taxon>
        <taxon>Pseudomonadota</taxon>
        <taxon>Alphaproteobacteria</taxon>
        <taxon>Rickettsiales</taxon>
        <taxon>Candidatus Arcanibacter</taxon>
    </lineage>
</organism>
<evidence type="ECO:0000259" key="6">
    <source>
        <dbReference type="Pfam" id="PF20772"/>
    </source>
</evidence>
<dbReference type="NCBIfam" id="NF001030">
    <property type="entry name" value="PRK00110.1"/>
    <property type="match status" value="1"/>
</dbReference>
<dbReference type="Gene3D" id="1.10.10.200">
    <property type="match status" value="1"/>
</dbReference>
<keyword evidence="2 4" id="KW-0805">Transcription regulation</keyword>
<comment type="similarity">
    <text evidence="1 4">Belongs to the TACO1 family.</text>
</comment>
<dbReference type="GO" id="GO:0005737">
    <property type="term" value="C:cytoplasm"/>
    <property type="evidence" value="ECO:0007669"/>
    <property type="project" value="UniProtKB-SubCell"/>
</dbReference>
<keyword evidence="4" id="KW-0963">Cytoplasm</keyword>
<dbReference type="InterPro" id="IPR026564">
    <property type="entry name" value="Transcrip_reg_TACO1-like_dom3"/>
</dbReference>
<dbReference type="SUPFAM" id="SSF75625">
    <property type="entry name" value="YebC-like"/>
    <property type="match status" value="1"/>
</dbReference>
<dbReference type="HAMAP" id="MF_00693">
    <property type="entry name" value="Transcrip_reg_TACO1"/>
    <property type="match status" value="1"/>
</dbReference>
<gene>
    <name evidence="7" type="ORF">SZ25_00770</name>
</gene>
<evidence type="ECO:0000313" key="8">
    <source>
        <dbReference type="Proteomes" id="UP000033358"/>
    </source>
</evidence>
<keyword evidence="4" id="KW-0238">DNA-binding</keyword>
<dbReference type="InterPro" id="IPR002876">
    <property type="entry name" value="Transcrip_reg_TACO1-like"/>
</dbReference>
<name>A0A0F5MMX2_9RICK</name>
<evidence type="ECO:0000256" key="1">
    <source>
        <dbReference type="ARBA" id="ARBA00008724"/>
    </source>
</evidence>
<protein>
    <recommendedName>
        <fullName evidence="4">Probable transcriptional regulatory protein SZ25_00770</fullName>
    </recommendedName>
</protein>
<dbReference type="InterPro" id="IPR017856">
    <property type="entry name" value="Integrase-like_N"/>
</dbReference>
<dbReference type="Gene3D" id="3.30.70.980">
    <property type="match status" value="2"/>
</dbReference>
<dbReference type="NCBIfam" id="TIGR01033">
    <property type="entry name" value="YebC/PmpR family DNA-binding transcriptional regulator"/>
    <property type="match status" value="1"/>
</dbReference>
<proteinExistence type="inferred from homology"/>
<evidence type="ECO:0000259" key="5">
    <source>
        <dbReference type="Pfam" id="PF01709"/>
    </source>
</evidence>
<evidence type="ECO:0000313" key="7">
    <source>
        <dbReference type="EMBL" id="KKB96145.1"/>
    </source>
</evidence>
<dbReference type="InterPro" id="IPR049083">
    <property type="entry name" value="TACO1_YebC_N"/>
</dbReference>
<comment type="subcellular location">
    <subcellularLocation>
        <location evidence="4">Cytoplasm</location>
    </subcellularLocation>
</comment>
<evidence type="ECO:0000256" key="2">
    <source>
        <dbReference type="ARBA" id="ARBA00023015"/>
    </source>
</evidence>
<accession>A0A0F5MMX2</accession>
<dbReference type="NCBIfam" id="NF009044">
    <property type="entry name" value="PRK12378.1"/>
    <property type="match status" value="1"/>
</dbReference>
<comment type="caution">
    <text evidence="7">The sequence shown here is derived from an EMBL/GenBank/DDBJ whole genome shotgun (WGS) entry which is preliminary data.</text>
</comment>
<dbReference type="FunFam" id="1.10.10.200:FF:000002">
    <property type="entry name" value="Probable transcriptional regulatory protein CLM62_37755"/>
    <property type="match status" value="1"/>
</dbReference>
<dbReference type="PANTHER" id="PTHR12532">
    <property type="entry name" value="TRANSLATIONAL ACTIVATOR OF CYTOCHROME C OXIDASE 1"/>
    <property type="match status" value="1"/>
</dbReference>
<dbReference type="GO" id="GO:0003677">
    <property type="term" value="F:DNA binding"/>
    <property type="evidence" value="ECO:0007669"/>
    <property type="project" value="UniProtKB-UniRule"/>
</dbReference>
<dbReference type="GO" id="GO:0006355">
    <property type="term" value="P:regulation of DNA-templated transcription"/>
    <property type="evidence" value="ECO:0007669"/>
    <property type="project" value="UniProtKB-UniRule"/>
</dbReference>
<dbReference type="PATRIC" id="fig|1607817.3.peg.770"/>
<reference evidence="7 8" key="1">
    <citation type="submission" date="2015-02" db="EMBL/GenBank/DDBJ databases">
        <title>Single cell genomics of a rare environmental alphaproteobacterium provides unique insights into Rickettsiaceae evolution.</title>
        <authorList>
            <person name="Martijn J."/>
            <person name="Schulz F."/>
            <person name="Zaremba-Niedzwiedzka K."/>
            <person name="Viklund J."/>
            <person name="Stepanauskas R."/>
            <person name="Andersson S.G.E."/>
            <person name="Horn M."/>
            <person name="Guy L."/>
            <person name="Ettema T.J.G."/>
        </authorList>
    </citation>
    <scope>NUCLEOTIDE SEQUENCE [LARGE SCALE GENOMIC DNA]</scope>
    <source>
        <strain evidence="7 8">SCGC AAA041-L04</strain>
    </source>
</reference>
<dbReference type="InterPro" id="IPR029072">
    <property type="entry name" value="YebC-like"/>
</dbReference>
<dbReference type="Pfam" id="PF20772">
    <property type="entry name" value="TACO1_YebC_N"/>
    <property type="match status" value="1"/>
</dbReference>
<feature type="domain" description="TACO1/YebC-like N-terminal" evidence="6">
    <location>
        <begin position="5"/>
        <end position="74"/>
    </location>
</feature>
<evidence type="ECO:0000256" key="4">
    <source>
        <dbReference type="HAMAP-Rule" id="MF_00693"/>
    </source>
</evidence>
<dbReference type="PANTHER" id="PTHR12532:SF0">
    <property type="entry name" value="TRANSLATIONAL ACTIVATOR OF CYTOCHROME C OXIDASE 1"/>
    <property type="match status" value="1"/>
</dbReference>